<sequence>MLAIKSSDAMRKVLFKILIGCCFLLTQCKKPGCFENAGTVTTTDRILQPYNKIYLNDDLNLILTQSEEFAVKVNAGQNLQPNITTIVKDSTLIIENTTSCDWLRNPNETINVSVSIPNLKRIDYDGSGSITSTNTILADTIMIYSYLGAGNIDLNLNAKHTTVHLQGQNADVTLHGKSDYCYTLIHPRSSIYLSDFEVKNMDMVYVGVRDAFVNVTNTLNAYVCHLGNIYYKGNPNTVVPTYFSSGRLIKAP</sequence>
<dbReference type="Pfam" id="PF10988">
    <property type="entry name" value="DUF2807"/>
    <property type="match status" value="1"/>
</dbReference>
<evidence type="ECO:0000313" key="3">
    <source>
        <dbReference type="Proteomes" id="UP000077177"/>
    </source>
</evidence>
<keyword evidence="3" id="KW-1185">Reference proteome</keyword>
<dbReference type="InterPro" id="IPR021255">
    <property type="entry name" value="DUF2807"/>
</dbReference>
<reference evidence="3" key="1">
    <citation type="submission" date="2015-01" db="EMBL/GenBank/DDBJ databases">
        <title>Flavisolibacter sp./LCS9/ whole genome sequencing.</title>
        <authorList>
            <person name="Kim M.K."/>
            <person name="Srinivasan S."/>
            <person name="Lee J.-J."/>
        </authorList>
    </citation>
    <scope>NUCLEOTIDE SEQUENCE [LARGE SCALE GENOMIC DNA]</scope>
    <source>
        <strain evidence="3">LCS9</strain>
    </source>
</reference>
<organism evidence="2 3">
    <name type="scientific">Flavisolibacter tropicus</name>
    <dbReference type="NCBI Taxonomy" id="1492898"/>
    <lineage>
        <taxon>Bacteria</taxon>
        <taxon>Pseudomonadati</taxon>
        <taxon>Bacteroidota</taxon>
        <taxon>Chitinophagia</taxon>
        <taxon>Chitinophagales</taxon>
        <taxon>Chitinophagaceae</taxon>
        <taxon>Flavisolibacter</taxon>
    </lineage>
</organism>
<dbReference type="Proteomes" id="UP000077177">
    <property type="component" value="Chromosome"/>
</dbReference>
<accession>A0A172TT19</accession>
<dbReference type="Gene3D" id="2.160.20.120">
    <property type="match status" value="1"/>
</dbReference>
<evidence type="ECO:0000313" key="2">
    <source>
        <dbReference type="EMBL" id="ANE50132.1"/>
    </source>
</evidence>
<protein>
    <recommendedName>
        <fullName evidence="1">Putative auto-transporter adhesin head GIN domain-containing protein</fullName>
    </recommendedName>
</protein>
<evidence type="ECO:0000259" key="1">
    <source>
        <dbReference type="Pfam" id="PF10988"/>
    </source>
</evidence>
<dbReference type="AlphaFoldDB" id="A0A172TT19"/>
<dbReference type="STRING" id="1492898.SY85_06090"/>
<gene>
    <name evidence="2" type="ORF">SY85_06090</name>
</gene>
<dbReference type="EMBL" id="CP011390">
    <property type="protein sequence ID" value="ANE50132.1"/>
    <property type="molecule type" value="Genomic_DNA"/>
</dbReference>
<reference evidence="2 3" key="2">
    <citation type="journal article" date="2016" name="Int. J. Syst. Evol. Microbiol.">
        <title>Flavisolibacter tropicus sp. nov., isolated from tropical soil.</title>
        <authorList>
            <person name="Lee J.J."/>
            <person name="Kang M.S."/>
            <person name="Kim G.S."/>
            <person name="Lee C.S."/>
            <person name="Lim S."/>
            <person name="Lee J."/>
            <person name="Roh S.H."/>
            <person name="Kang H."/>
            <person name="Ha J.M."/>
            <person name="Bae S."/>
            <person name="Jung H.Y."/>
            <person name="Kim M.K."/>
        </authorList>
    </citation>
    <scope>NUCLEOTIDE SEQUENCE [LARGE SCALE GENOMIC DNA]</scope>
    <source>
        <strain evidence="2 3">LCS9</strain>
    </source>
</reference>
<name>A0A172TT19_9BACT</name>
<proteinExistence type="predicted"/>
<feature type="domain" description="Putative auto-transporter adhesin head GIN" evidence="1">
    <location>
        <begin position="50"/>
        <end position="235"/>
    </location>
</feature>
<dbReference type="KEGG" id="fla:SY85_06090"/>